<dbReference type="Pfam" id="PF08323">
    <property type="entry name" value="Glyco_transf_5"/>
    <property type="match status" value="1"/>
</dbReference>
<keyword evidence="7 8" id="KW-0320">Glycogen biosynthesis</keyword>
<comment type="function">
    <text evidence="2 8">Synthesizes alpha-1,4-glucan chains using ADP-glucose.</text>
</comment>
<dbReference type="NCBIfam" id="TIGR02095">
    <property type="entry name" value="glgA"/>
    <property type="match status" value="1"/>
</dbReference>
<evidence type="ECO:0000313" key="11">
    <source>
        <dbReference type="EMBL" id="BBO84911.1"/>
    </source>
</evidence>
<evidence type="ECO:0000256" key="1">
    <source>
        <dbReference type="ARBA" id="ARBA00001478"/>
    </source>
</evidence>
<evidence type="ECO:0000256" key="3">
    <source>
        <dbReference type="ARBA" id="ARBA00004964"/>
    </source>
</evidence>
<dbReference type="GO" id="GO:0004373">
    <property type="term" value="F:alpha-1,4-glucan glucosyltransferase (UDP-glucose donor) activity"/>
    <property type="evidence" value="ECO:0007669"/>
    <property type="project" value="InterPro"/>
</dbReference>
<dbReference type="CDD" id="cd03791">
    <property type="entry name" value="GT5_Glycogen_synthase_DULL1-like"/>
    <property type="match status" value="1"/>
</dbReference>
<comment type="pathway">
    <text evidence="3 8">Glycan biosynthesis; glycogen biosynthesis.</text>
</comment>
<dbReference type="AlphaFoldDB" id="A0A5K7ZXR9"/>
<evidence type="ECO:0000256" key="6">
    <source>
        <dbReference type="ARBA" id="ARBA00022679"/>
    </source>
</evidence>
<dbReference type="SUPFAM" id="SSF53756">
    <property type="entry name" value="UDP-Glycosyltransferase/glycogen phosphorylase"/>
    <property type="match status" value="1"/>
</dbReference>
<proteinExistence type="inferred from homology"/>
<protein>
    <recommendedName>
        <fullName evidence="8">Glycogen synthase</fullName>
        <ecNumber evidence="8">2.4.1.21</ecNumber>
    </recommendedName>
    <alternativeName>
        <fullName evidence="8">Starch [bacterial glycogen] synthase</fullName>
    </alternativeName>
</protein>
<comment type="catalytic activity">
    <reaction evidence="1 8">
        <text>[(1-&gt;4)-alpha-D-glucosyl](n) + ADP-alpha-D-glucose = [(1-&gt;4)-alpha-D-glucosyl](n+1) + ADP + H(+)</text>
        <dbReference type="Rhea" id="RHEA:18189"/>
        <dbReference type="Rhea" id="RHEA-COMP:9584"/>
        <dbReference type="Rhea" id="RHEA-COMP:9587"/>
        <dbReference type="ChEBI" id="CHEBI:15378"/>
        <dbReference type="ChEBI" id="CHEBI:15444"/>
        <dbReference type="ChEBI" id="CHEBI:57498"/>
        <dbReference type="ChEBI" id="CHEBI:456216"/>
        <dbReference type="EC" id="2.4.1.21"/>
    </reaction>
</comment>
<dbReference type="Proteomes" id="UP000425960">
    <property type="component" value="Chromosome"/>
</dbReference>
<dbReference type="KEGG" id="dov:DSCO28_54770"/>
<evidence type="ECO:0000259" key="10">
    <source>
        <dbReference type="Pfam" id="PF08323"/>
    </source>
</evidence>
<dbReference type="EC" id="2.4.1.21" evidence="8"/>
<dbReference type="EMBL" id="AP021876">
    <property type="protein sequence ID" value="BBO84911.1"/>
    <property type="molecule type" value="Genomic_DNA"/>
</dbReference>
<evidence type="ECO:0000256" key="8">
    <source>
        <dbReference type="HAMAP-Rule" id="MF_00484"/>
    </source>
</evidence>
<feature type="domain" description="Glycosyl transferase family 1" evidence="9">
    <location>
        <begin position="299"/>
        <end position="439"/>
    </location>
</feature>
<dbReference type="RefSeq" id="WP_155324687.1">
    <property type="nucleotide sequence ID" value="NZ_AP021876.1"/>
</dbReference>
<sequence>MKILFVSPEIAPYAKTGGLADVAKALPEALSSMGHDIRTIMPKYLSIVQQNLVMAQVTGFTVQTHHGLHGGVLWQTENDGIPTYFVENEAFFNREGLYGLGDWNYPDNLERFVFFCKAALAGCKAIDFLPDVIHCNDWQTAALPAILKAITAGYCQDPFFQPVPKVVYTIHNISYQGRFPEDHWPILSLPRGYYTNDFEFFGQINLTKGAIHLSDTVTTVSETYAKEIEETDFGFGLQDILQRNSGKLVGILNGVDYRSWSPDVDPYTYGIHYSTDDRSGKYRIKTRLREEYGLPDRVDVPLIGVISRLVEQKGIDLIRACAEQILQLDTQMIVLGSGDPAYHAFFEWLLHSYPDRVGIYIGFNNALAHRIEAGADMFLMPSLFEPCGLNQIYSLRYGTLPIVRQTGGLADSIQDGVNGFTFFDFNAHFFFDAAKRAVDVYRNRPKKWEEMMATAMVQDFSWNRSADKYITVYRQLLEAPNE</sequence>
<dbReference type="Pfam" id="PF00534">
    <property type="entry name" value="Glycos_transf_1"/>
    <property type="match status" value="1"/>
</dbReference>
<dbReference type="InterPro" id="IPR013534">
    <property type="entry name" value="Starch_synth_cat_dom"/>
</dbReference>
<dbReference type="InterPro" id="IPR001296">
    <property type="entry name" value="Glyco_trans_1"/>
</dbReference>
<dbReference type="PANTHER" id="PTHR45825:SF11">
    <property type="entry name" value="ALPHA AMYLASE DOMAIN-CONTAINING PROTEIN"/>
    <property type="match status" value="1"/>
</dbReference>
<evidence type="ECO:0000256" key="4">
    <source>
        <dbReference type="ARBA" id="ARBA00010281"/>
    </source>
</evidence>
<dbReference type="PANTHER" id="PTHR45825">
    <property type="entry name" value="GRANULE-BOUND STARCH SYNTHASE 1, CHLOROPLASTIC/AMYLOPLASTIC"/>
    <property type="match status" value="1"/>
</dbReference>
<keyword evidence="5 8" id="KW-0328">Glycosyltransferase</keyword>
<reference evidence="11 12" key="1">
    <citation type="submission" date="2019-11" db="EMBL/GenBank/DDBJ databases">
        <title>Comparative genomics of hydrocarbon-degrading Desulfosarcina strains.</title>
        <authorList>
            <person name="Watanabe M."/>
            <person name="Kojima H."/>
            <person name="Fukui M."/>
        </authorList>
    </citation>
    <scope>NUCLEOTIDE SEQUENCE [LARGE SCALE GENOMIC DNA]</scope>
    <source>
        <strain evidence="11 12">28bB2T</strain>
    </source>
</reference>
<feature type="domain" description="Starch synthase catalytic" evidence="10">
    <location>
        <begin position="2"/>
        <end position="242"/>
    </location>
</feature>
<accession>A0A5K7ZXR9</accession>
<dbReference type="InterPro" id="IPR011835">
    <property type="entry name" value="GS/SS"/>
</dbReference>
<evidence type="ECO:0000259" key="9">
    <source>
        <dbReference type="Pfam" id="PF00534"/>
    </source>
</evidence>
<dbReference type="UniPathway" id="UPA00164"/>
<organism evidence="11 12">
    <name type="scientific">Desulfosarcina ovata subsp. sediminis</name>
    <dbReference type="NCBI Taxonomy" id="885957"/>
    <lineage>
        <taxon>Bacteria</taxon>
        <taxon>Pseudomonadati</taxon>
        <taxon>Thermodesulfobacteriota</taxon>
        <taxon>Desulfobacteria</taxon>
        <taxon>Desulfobacterales</taxon>
        <taxon>Desulfosarcinaceae</taxon>
        <taxon>Desulfosarcina</taxon>
    </lineage>
</organism>
<dbReference type="Gene3D" id="3.40.50.2000">
    <property type="entry name" value="Glycogen Phosphorylase B"/>
    <property type="match status" value="2"/>
</dbReference>
<evidence type="ECO:0000256" key="7">
    <source>
        <dbReference type="ARBA" id="ARBA00023056"/>
    </source>
</evidence>
<evidence type="ECO:0000313" key="12">
    <source>
        <dbReference type="Proteomes" id="UP000425960"/>
    </source>
</evidence>
<dbReference type="GO" id="GO:0009011">
    <property type="term" value="F:alpha-1,4-glucan glucosyltransferase (ADP-glucose donor) activity"/>
    <property type="evidence" value="ECO:0007669"/>
    <property type="project" value="UniProtKB-UniRule"/>
</dbReference>
<name>A0A5K7ZXR9_9BACT</name>
<evidence type="ECO:0000256" key="5">
    <source>
        <dbReference type="ARBA" id="ARBA00022676"/>
    </source>
</evidence>
<dbReference type="HAMAP" id="MF_00484">
    <property type="entry name" value="Glycogen_synth"/>
    <property type="match status" value="1"/>
</dbReference>
<dbReference type="GO" id="GO:0005978">
    <property type="term" value="P:glycogen biosynthetic process"/>
    <property type="evidence" value="ECO:0007669"/>
    <property type="project" value="UniProtKB-UniRule"/>
</dbReference>
<gene>
    <name evidence="11" type="primary">glgA2_1</name>
    <name evidence="8" type="synonym">glgA</name>
    <name evidence="11" type="ORF">DSCO28_54770</name>
</gene>
<comment type="similarity">
    <text evidence="4 8">Belongs to the glycosyltransferase 1 family. Bacterial/plant glycogen synthase subfamily.</text>
</comment>
<feature type="binding site" evidence="8">
    <location>
        <position position="15"/>
    </location>
    <ligand>
        <name>ADP-alpha-D-glucose</name>
        <dbReference type="ChEBI" id="CHEBI:57498"/>
    </ligand>
</feature>
<evidence type="ECO:0000256" key="2">
    <source>
        <dbReference type="ARBA" id="ARBA00002764"/>
    </source>
</evidence>
<keyword evidence="6 8" id="KW-0808">Transferase</keyword>